<evidence type="ECO:0000259" key="10">
    <source>
        <dbReference type="Pfam" id="PF01243"/>
    </source>
</evidence>
<feature type="transmembrane region" description="Helical" evidence="9">
    <location>
        <begin position="180"/>
        <end position="198"/>
    </location>
</feature>
<dbReference type="Gene3D" id="1.10.357.140">
    <property type="entry name" value="UbiA prenyltransferase"/>
    <property type="match status" value="1"/>
</dbReference>
<evidence type="ECO:0000256" key="2">
    <source>
        <dbReference type="ARBA" id="ARBA00004863"/>
    </source>
</evidence>
<keyword evidence="7 9" id="KW-1133">Transmembrane helix</keyword>
<dbReference type="Proteomes" id="UP000886124">
    <property type="component" value="Unassembled WGS sequence"/>
</dbReference>
<comment type="subcellular location">
    <subcellularLocation>
        <location evidence="1">Membrane</location>
        <topology evidence="1">Multi-pass membrane protein</topology>
    </subcellularLocation>
</comment>
<reference evidence="11" key="1">
    <citation type="journal article" date="2020" name="mSystems">
        <title>Genome- and Community-Level Interaction Insights into Carbon Utilization and Element Cycling Functions of Hydrothermarchaeota in Hydrothermal Sediment.</title>
        <authorList>
            <person name="Zhou Z."/>
            <person name="Liu Y."/>
            <person name="Xu W."/>
            <person name="Pan J."/>
            <person name="Luo Z.H."/>
            <person name="Li M."/>
        </authorList>
    </citation>
    <scope>NUCLEOTIDE SEQUENCE [LARGE SCALE GENOMIC DNA]</scope>
    <source>
        <strain evidence="11">HyVt-527</strain>
    </source>
</reference>
<feature type="transmembrane region" description="Helical" evidence="9">
    <location>
        <begin position="267"/>
        <end position="287"/>
    </location>
</feature>
<keyword evidence="3" id="KW-0474">Menaquinone biosynthesis</keyword>
<dbReference type="GO" id="GO:0009234">
    <property type="term" value="P:menaquinone biosynthetic process"/>
    <property type="evidence" value="ECO:0007669"/>
    <property type="project" value="UniProtKB-UniPathway"/>
</dbReference>
<protein>
    <submittedName>
        <fullName evidence="11">Prenyltransferase</fullName>
    </submittedName>
</protein>
<feature type="transmembrane region" description="Helical" evidence="9">
    <location>
        <begin position="417"/>
        <end position="438"/>
    </location>
</feature>
<dbReference type="Pfam" id="PF01040">
    <property type="entry name" value="UbiA"/>
    <property type="match status" value="1"/>
</dbReference>
<dbReference type="InterPro" id="IPR044878">
    <property type="entry name" value="UbiA_sf"/>
</dbReference>
<evidence type="ECO:0000256" key="1">
    <source>
        <dbReference type="ARBA" id="ARBA00004141"/>
    </source>
</evidence>
<dbReference type="SUPFAM" id="SSF50475">
    <property type="entry name" value="FMN-binding split barrel"/>
    <property type="match status" value="1"/>
</dbReference>
<dbReference type="InterPro" id="IPR011576">
    <property type="entry name" value="Pyridox_Oxase_N"/>
</dbReference>
<evidence type="ECO:0000256" key="4">
    <source>
        <dbReference type="ARBA" id="ARBA00022475"/>
    </source>
</evidence>
<dbReference type="GO" id="GO:0004659">
    <property type="term" value="F:prenyltransferase activity"/>
    <property type="evidence" value="ECO:0007669"/>
    <property type="project" value="InterPro"/>
</dbReference>
<keyword evidence="4" id="KW-1003">Cell membrane</keyword>
<dbReference type="CDD" id="cd13962">
    <property type="entry name" value="PT_UbiA_UBIAD1"/>
    <property type="match status" value="1"/>
</dbReference>
<dbReference type="GO" id="GO:0042371">
    <property type="term" value="P:vitamin K biosynthetic process"/>
    <property type="evidence" value="ECO:0007669"/>
    <property type="project" value="TreeGrafter"/>
</dbReference>
<feature type="transmembrane region" description="Helical" evidence="9">
    <location>
        <begin position="490"/>
        <end position="511"/>
    </location>
</feature>
<evidence type="ECO:0000256" key="8">
    <source>
        <dbReference type="ARBA" id="ARBA00023136"/>
    </source>
</evidence>
<keyword evidence="5" id="KW-0808">Transferase</keyword>
<dbReference type="EMBL" id="DROD01000520">
    <property type="protein sequence ID" value="HHJ53142.1"/>
    <property type="molecule type" value="Genomic_DNA"/>
</dbReference>
<dbReference type="GO" id="GO:0016020">
    <property type="term" value="C:membrane"/>
    <property type="evidence" value="ECO:0007669"/>
    <property type="project" value="UniProtKB-SubCell"/>
</dbReference>
<dbReference type="UniPathway" id="UPA00079"/>
<dbReference type="Pfam" id="PF01243">
    <property type="entry name" value="PNPOx_N"/>
    <property type="match status" value="1"/>
</dbReference>
<accession>A0A7V5UF82</accession>
<comment type="pathway">
    <text evidence="2">Quinol/quinone metabolism; menaquinone biosynthesis.</text>
</comment>
<feature type="domain" description="Pyridoxamine 5'-phosphate oxidase N-terminal" evidence="10">
    <location>
        <begin position="9"/>
        <end position="107"/>
    </location>
</feature>
<sequence length="515" mass="58802">MMAESKSSLDQRINQILEQADRMVLSTSSDGISSGASVFFARDGQDLIFFTFNPSRKAEQIRVNPRVQAVIWDPDAQSIRGVQIDGRCEQITEQAEQEKAYRLILETTQAFKPFMDDEFLKKNKVTGYYRLKPTTIKYIDFHADPQFEWREFPENRPGVIRDAFQSFVSRLGLWVRAVRAPFFTATIVPILLGSVIAYNDLLKMGAKSFWDWSHFWLILIGGIFAQAGTNLGNDYFDHTSHNDEFNRSFSPFNGGSRMIQAGLIKPWKIFIGAIFFFVATMWIGFSLNKTITGAYLGNSPLLWIGIVGVLLGFLYTGHPVRLGYRGWGELSIALGFGPVMVLGAHYVLTAPYLKAHALSWHWQMPLLASVPVAVLIMLVVWINQFQDLPADKAVGKNTWVVRLAGYRDNHVDYEKPFLYYIYFINFSFGFIFMLGIIGLFRPELATPFVLISLLPVVLVRKAIRWGKEWLDLWNKPDADRQKLPYELLRVNVSTIGIHFITGSLLVLGYLMQIWF</sequence>
<dbReference type="InterPro" id="IPR000537">
    <property type="entry name" value="UbiA_prenyltransferase"/>
</dbReference>
<dbReference type="AlphaFoldDB" id="A0A7V5UF82"/>
<dbReference type="InterPro" id="IPR026046">
    <property type="entry name" value="UBIAD1"/>
</dbReference>
<keyword evidence="6 9" id="KW-0812">Transmembrane</keyword>
<evidence type="ECO:0000256" key="9">
    <source>
        <dbReference type="SAM" id="Phobius"/>
    </source>
</evidence>
<comment type="caution">
    <text evidence="11">The sequence shown here is derived from an EMBL/GenBank/DDBJ whole genome shotgun (WGS) entry which is preliminary data.</text>
</comment>
<feature type="transmembrane region" description="Helical" evidence="9">
    <location>
        <begin position="293"/>
        <end position="315"/>
    </location>
</feature>
<keyword evidence="8 9" id="KW-0472">Membrane</keyword>
<proteinExistence type="predicted"/>
<organism evidence="11">
    <name type="scientific">Caldithrix abyssi</name>
    <dbReference type="NCBI Taxonomy" id="187145"/>
    <lineage>
        <taxon>Bacteria</taxon>
        <taxon>Pseudomonadati</taxon>
        <taxon>Calditrichota</taxon>
        <taxon>Calditrichia</taxon>
        <taxon>Calditrichales</taxon>
        <taxon>Calditrichaceae</taxon>
        <taxon>Caldithrix</taxon>
    </lineage>
</organism>
<dbReference type="PANTHER" id="PTHR13929:SF0">
    <property type="entry name" value="UBIA PRENYLTRANSFERASE DOMAIN-CONTAINING PROTEIN 1"/>
    <property type="match status" value="1"/>
</dbReference>
<evidence type="ECO:0000256" key="5">
    <source>
        <dbReference type="ARBA" id="ARBA00022679"/>
    </source>
</evidence>
<feature type="transmembrane region" description="Helical" evidence="9">
    <location>
        <begin position="327"/>
        <end position="348"/>
    </location>
</feature>
<dbReference type="InterPro" id="IPR012349">
    <property type="entry name" value="Split_barrel_FMN-bd"/>
</dbReference>
<evidence type="ECO:0000313" key="11">
    <source>
        <dbReference type="EMBL" id="HHJ53142.1"/>
    </source>
</evidence>
<name>A0A7V5UF82_CALAY</name>
<feature type="transmembrane region" description="Helical" evidence="9">
    <location>
        <begin position="213"/>
        <end position="232"/>
    </location>
</feature>
<evidence type="ECO:0000256" key="6">
    <source>
        <dbReference type="ARBA" id="ARBA00022692"/>
    </source>
</evidence>
<evidence type="ECO:0000256" key="3">
    <source>
        <dbReference type="ARBA" id="ARBA00022428"/>
    </source>
</evidence>
<gene>
    <name evidence="11" type="ORF">ENJ89_08105</name>
</gene>
<dbReference type="Gene3D" id="2.30.110.10">
    <property type="entry name" value="Electron Transport, Fmn-binding Protein, Chain A"/>
    <property type="match status" value="1"/>
</dbReference>
<dbReference type="PANTHER" id="PTHR13929">
    <property type="entry name" value="1,4-DIHYDROXY-2-NAPHTHOATE OCTAPRENYLTRANSFERASE"/>
    <property type="match status" value="1"/>
</dbReference>
<feature type="transmembrane region" description="Helical" evidence="9">
    <location>
        <begin position="360"/>
        <end position="382"/>
    </location>
</feature>
<evidence type="ECO:0000256" key="7">
    <source>
        <dbReference type="ARBA" id="ARBA00022989"/>
    </source>
</evidence>